<accession>A0A3D9L6X6</accession>
<dbReference type="Pfam" id="PF00708">
    <property type="entry name" value="Acylphosphatase"/>
    <property type="match status" value="1"/>
</dbReference>
<evidence type="ECO:0000256" key="5">
    <source>
        <dbReference type="RuleBase" id="RU004168"/>
    </source>
</evidence>
<evidence type="ECO:0000256" key="2">
    <source>
        <dbReference type="ARBA" id="ARBA00012150"/>
    </source>
</evidence>
<feature type="domain" description="Acylphosphatase-like" evidence="6">
    <location>
        <begin position="2"/>
        <end position="88"/>
    </location>
</feature>
<evidence type="ECO:0000313" key="8">
    <source>
        <dbReference type="Proteomes" id="UP000256779"/>
    </source>
</evidence>
<name>A0A3D9L6X6_MARFU</name>
<keyword evidence="4" id="KW-0378">Hydrolase</keyword>
<dbReference type="InterPro" id="IPR036046">
    <property type="entry name" value="Acylphosphatase-like_dom_sf"/>
</dbReference>
<comment type="similarity">
    <text evidence="1 5">Belongs to the acylphosphatase family.</text>
</comment>
<dbReference type="PANTHER" id="PTHR47268">
    <property type="entry name" value="ACYLPHOSPHATASE"/>
    <property type="match status" value="1"/>
</dbReference>
<reference evidence="7 8" key="1">
    <citation type="submission" date="2018-07" db="EMBL/GenBank/DDBJ databases">
        <title>Genomic Encyclopedia of Type Strains, Phase IV (KMG-IV): sequencing the most valuable type-strain genomes for metagenomic binning, comparative biology and taxonomic classification.</title>
        <authorList>
            <person name="Goeker M."/>
        </authorList>
    </citation>
    <scope>NUCLEOTIDE SEQUENCE [LARGE SCALE GENOMIC DNA]</scope>
    <source>
        <strain evidence="7 8">DSM 4134</strain>
    </source>
</reference>
<sequence>MARVIHCHGKVQGVFFRASTKSEADRLGLNGWVRNEADGTVMIHAEGDSQALDALASWAQQGPEYARVDDVQQVEVPDKNYQTFEIRR</sequence>
<dbReference type="PRINTS" id="PR00112">
    <property type="entry name" value="ACYLPHPHTASE"/>
</dbReference>
<dbReference type="SUPFAM" id="SSF54975">
    <property type="entry name" value="Acylphosphatase/BLUF domain-like"/>
    <property type="match status" value="1"/>
</dbReference>
<dbReference type="OrthoDB" id="9808093at2"/>
<evidence type="ECO:0000313" key="7">
    <source>
        <dbReference type="EMBL" id="REE01234.1"/>
    </source>
</evidence>
<evidence type="ECO:0000259" key="6">
    <source>
        <dbReference type="PROSITE" id="PS51160"/>
    </source>
</evidence>
<organism evidence="7 8">
    <name type="scientific">Marinoscillum furvescens DSM 4134</name>
    <dbReference type="NCBI Taxonomy" id="1122208"/>
    <lineage>
        <taxon>Bacteria</taxon>
        <taxon>Pseudomonadati</taxon>
        <taxon>Bacteroidota</taxon>
        <taxon>Cytophagia</taxon>
        <taxon>Cytophagales</taxon>
        <taxon>Reichenbachiellaceae</taxon>
        <taxon>Marinoscillum</taxon>
    </lineage>
</organism>
<dbReference type="PROSITE" id="PS51160">
    <property type="entry name" value="ACYLPHOSPHATASE_3"/>
    <property type="match status" value="1"/>
</dbReference>
<comment type="caution">
    <text evidence="7">The sequence shown here is derived from an EMBL/GenBank/DDBJ whole genome shotgun (WGS) entry which is preliminary data.</text>
</comment>
<feature type="active site" evidence="4">
    <location>
        <position position="35"/>
    </location>
</feature>
<proteinExistence type="inferred from homology"/>
<gene>
    <name evidence="7" type="ORF">C7460_104254</name>
</gene>
<protein>
    <recommendedName>
        <fullName evidence="2 4">acylphosphatase</fullName>
        <ecNumber evidence="2 4">3.6.1.7</ecNumber>
    </recommendedName>
</protein>
<dbReference type="EC" id="3.6.1.7" evidence="2 4"/>
<dbReference type="Gene3D" id="3.30.70.100">
    <property type="match status" value="1"/>
</dbReference>
<dbReference type="PANTHER" id="PTHR47268:SF4">
    <property type="entry name" value="ACYLPHOSPHATASE"/>
    <property type="match status" value="1"/>
</dbReference>
<dbReference type="GO" id="GO:0003998">
    <property type="term" value="F:acylphosphatase activity"/>
    <property type="evidence" value="ECO:0007669"/>
    <property type="project" value="UniProtKB-EC"/>
</dbReference>
<dbReference type="EMBL" id="QREG01000004">
    <property type="protein sequence ID" value="REE01234.1"/>
    <property type="molecule type" value="Genomic_DNA"/>
</dbReference>
<dbReference type="PROSITE" id="PS00151">
    <property type="entry name" value="ACYLPHOSPHATASE_2"/>
    <property type="match status" value="1"/>
</dbReference>
<dbReference type="InterPro" id="IPR017968">
    <property type="entry name" value="Acylphosphatase_CS"/>
</dbReference>
<evidence type="ECO:0000256" key="3">
    <source>
        <dbReference type="ARBA" id="ARBA00047645"/>
    </source>
</evidence>
<dbReference type="Proteomes" id="UP000256779">
    <property type="component" value="Unassembled WGS sequence"/>
</dbReference>
<dbReference type="InterPro" id="IPR001792">
    <property type="entry name" value="Acylphosphatase-like_dom"/>
</dbReference>
<evidence type="ECO:0000256" key="4">
    <source>
        <dbReference type="PROSITE-ProRule" id="PRU00520"/>
    </source>
</evidence>
<evidence type="ECO:0000256" key="1">
    <source>
        <dbReference type="ARBA" id="ARBA00005614"/>
    </source>
</evidence>
<comment type="catalytic activity">
    <reaction evidence="3 4">
        <text>an acyl phosphate + H2O = a carboxylate + phosphate + H(+)</text>
        <dbReference type="Rhea" id="RHEA:14965"/>
        <dbReference type="ChEBI" id="CHEBI:15377"/>
        <dbReference type="ChEBI" id="CHEBI:15378"/>
        <dbReference type="ChEBI" id="CHEBI:29067"/>
        <dbReference type="ChEBI" id="CHEBI:43474"/>
        <dbReference type="ChEBI" id="CHEBI:59918"/>
        <dbReference type="EC" id="3.6.1.7"/>
    </reaction>
</comment>
<dbReference type="RefSeq" id="WP_115867309.1">
    <property type="nucleotide sequence ID" value="NZ_QREG01000004.1"/>
</dbReference>
<feature type="active site" evidence="4">
    <location>
        <position position="17"/>
    </location>
</feature>
<keyword evidence="8" id="KW-1185">Reference proteome</keyword>
<dbReference type="InterPro" id="IPR020456">
    <property type="entry name" value="Acylphosphatase"/>
</dbReference>
<dbReference type="AlphaFoldDB" id="A0A3D9L6X6"/>